<dbReference type="AlphaFoldDB" id="A0A2P2QNY8"/>
<accession>A0A2P2QNY8</accession>
<evidence type="ECO:0000313" key="1">
    <source>
        <dbReference type="EMBL" id="MBX68604.1"/>
    </source>
</evidence>
<protein>
    <submittedName>
        <fullName evidence="1">Uncharacterized protein</fullName>
    </submittedName>
</protein>
<sequence length="42" mass="5197">MIDFPNFMPFSLLRCRNLMCQMPGLWQGKWKTFRYSHLQRMS</sequence>
<name>A0A2P2QNY8_RHIMU</name>
<proteinExistence type="predicted"/>
<organism evidence="1">
    <name type="scientific">Rhizophora mucronata</name>
    <name type="common">Asiatic mangrove</name>
    <dbReference type="NCBI Taxonomy" id="61149"/>
    <lineage>
        <taxon>Eukaryota</taxon>
        <taxon>Viridiplantae</taxon>
        <taxon>Streptophyta</taxon>
        <taxon>Embryophyta</taxon>
        <taxon>Tracheophyta</taxon>
        <taxon>Spermatophyta</taxon>
        <taxon>Magnoliopsida</taxon>
        <taxon>eudicotyledons</taxon>
        <taxon>Gunneridae</taxon>
        <taxon>Pentapetalae</taxon>
        <taxon>rosids</taxon>
        <taxon>fabids</taxon>
        <taxon>Malpighiales</taxon>
        <taxon>Rhizophoraceae</taxon>
        <taxon>Rhizophora</taxon>
    </lineage>
</organism>
<dbReference type="EMBL" id="GGEC01088120">
    <property type="protein sequence ID" value="MBX68604.1"/>
    <property type="molecule type" value="Transcribed_RNA"/>
</dbReference>
<reference evidence="1" key="1">
    <citation type="submission" date="2018-02" db="EMBL/GenBank/DDBJ databases">
        <title>Rhizophora mucronata_Transcriptome.</title>
        <authorList>
            <person name="Meera S.P."/>
            <person name="Sreeshan A."/>
            <person name="Augustine A."/>
        </authorList>
    </citation>
    <scope>NUCLEOTIDE SEQUENCE</scope>
    <source>
        <tissue evidence="1">Leaf</tissue>
    </source>
</reference>